<proteinExistence type="predicted"/>
<dbReference type="Proteomes" id="UP000202259">
    <property type="component" value="Chromosome"/>
</dbReference>
<dbReference type="KEGG" id="cber:B5D82_15495"/>
<dbReference type="EMBL" id="CP020465">
    <property type="protein sequence ID" value="ASP49050.1"/>
    <property type="molecule type" value="Genomic_DNA"/>
</dbReference>
<name>A0A222GB71_9GAMM</name>
<reference evidence="1 2" key="1">
    <citation type="submission" date="2017-08" db="EMBL/GenBank/DDBJ databases">
        <title>Complete genome of Colwellia sp. NB097-1, a psychrophile bacterium ioslated from Bering Sea.</title>
        <authorList>
            <person name="Chen X."/>
        </authorList>
    </citation>
    <scope>NUCLEOTIDE SEQUENCE [LARGE SCALE GENOMIC DNA]</scope>
    <source>
        <strain evidence="1 2">NB097-1</strain>
    </source>
</reference>
<organism evidence="1 2">
    <name type="scientific">Cognaticolwellia beringensis</name>
    <dbReference type="NCBI Taxonomy" id="1967665"/>
    <lineage>
        <taxon>Bacteria</taxon>
        <taxon>Pseudomonadati</taxon>
        <taxon>Pseudomonadota</taxon>
        <taxon>Gammaproteobacteria</taxon>
        <taxon>Alteromonadales</taxon>
        <taxon>Colwelliaceae</taxon>
        <taxon>Cognaticolwellia</taxon>
    </lineage>
</organism>
<accession>A0A222GB71</accession>
<gene>
    <name evidence="1" type="ORF">B5D82_15495</name>
</gene>
<keyword evidence="2" id="KW-1185">Reference proteome</keyword>
<dbReference type="InterPro" id="IPR029058">
    <property type="entry name" value="AB_hydrolase_fold"/>
</dbReference>
<protein>
    <recommendedName>
        <fullName evidence="3">Alpha/beta hydrolase</fullName>
    </recommendedName>
</protein>
<evidence type="ECO:0000313" key="2">
    <source>
        <dbReference type="Proteomes" id="UP000202259"/>
    </source>
</evidence>
<dbReference type="SUPFAM" id="SSF53474">
    <property type="entry name" value="alpha/beta-Hydrolases"/>
    <property type="match status" value="1"/>
</dbReference>
<dbReference type="AlphaFoldDB" id="A0A222GB71"/>
<evidence type="ECO:0000313" key="1">
    <source>
        <dbReference type="EMBL" id="ASP49050.1"/>
    </source>
</evidence>
<evidence type="ECO:0008006" key="3">
    <source>
        <dbReference type="Google" id="ProtNLM"/>
    </source>
</evidence>
<sequence>MFFVFAGYGQPMKLLSPHQAWLQHITGAEVFVIQSAENSENFKFGLDFVSPLITEIKRRNPEKVHFVGLSMDAVPAQALAQRVEGSHLHLIAPMTNFSQSSKALWEDLYSKVFYTQLISIDTIEEATKIIFRDSEISPEDIDIL</sequence>